<protein>
    <submittedName>
        <fullName evidence="1">TIGR04255 family protein</fullName>
    </submittedName>
</protein>
<dbReference type="EMBL" id="JACPUR010000040">
    <property type="protein sequence ID" value="MBI3129363.1"/>
    <property type="molecule type" value="Genomic_DNA"/>
</dbReference>
<reference evidence="1" key="1">
    <citation type="submission" date="2020-07" db="EMBL/GenBank/DDBJ databases">
        <title>Huge and variable diversity of episymbiotic CPR bacteria and DPANN archaea in groundwater ecosystems.</title>
        <authorList>
            <person name="He C.Y."/>
            <person name="Keren R."/>
            <person name="Whittaker M."/>
            <person name="Farag I.F."/>
            <person name="Doudna J."/>
            <person name="Cate J.H.D."/>
            <person name="Banfield J.F."/>
        </authorList>
    </citation>
    <scope>NUCLEOTIDE SEQUENCE</scope>
    <source>
        <strain evidence="1">NC_groundwater_763_Ag_S-0.2um_68_21</strain>
    </source>
</reference>
<accession>A0A932I3E2</accession>
<evidence type="ECO:0000313" key="2">
    <source>
        <dbReference type="Proteomes" id="UP000782312"/>
    </source>
</evidence>
<evidence type="ECO:0000313" key="1">
    <source>
        <dbReference type="EMBL" id="MBI3129363.1"/>
    </source>
</evidence>
<organism evidence="1 2">
    <name type="scientific">Tectimicrobiota bacterium</name>
    <dbReference type="NCBI Taxonomy" id="2528274"/>
    <lineage>
        <taxon>Bacteria</taxon>
        <taxon>Pseudomonadati</taxon>
        <taxon>Nitrospinota/Tectimicrobiota group</taxon>
        <taxon>Candidatus Tectimicrobiota</taxon>
    </lineage>
</organism>
<proteinExistence type="predicted"/>
<dbReference type="InterPro" id="IPR026349">
    <property type="entry name" value="CHP04255"/>
</dbReference>
<comment type="caution">
    <text evidence="1">The sequence shown here is derived from an EMBL/GenBank/DDBJ whole genome shotgun (WGS) entry which is preliminary data.</text>
</comment>
<gene>
    <name evidence="1" type="ORF">HYZ11_17270</name>
</gene>
<dbReference type="NCBIfam" id="TIGR04255">
    <property type="entry name" value="sporadTIGR04255"/>
    <property type="match status" value="1"/>
</dbReference>
<dbReference type="AlphaFoldDB" id="A0A932I3E2"/>
<sequence>MSTEKRYKNPPIAEALCEIHFEEGLKWNATFFGLFHERIKDEFPEAKELHGLEMGFQTKPGRIDQQFREVGIRMRFHRKDKTALVQISKNLLAVNLLPKYPGWKKFKPLILARLKDYISVIQPKAIVRTGLRYINRIVLPEAEFKFDRFFAKSSYLPGGVYQEPGPFLVRVELSPYMETRLHLTVATHTEPAEKGQIANIVDLDHIAFNRMESPAEKNVGIVLEEAHSRIIEVYESIIGNKLRERFGVEES</sequence>
<dbReference type="Proteomes" id="UP000782312">
    <property type="component" value="Unassembled WGS sequence"/>
</dbReference>
<name>A0A932I3E2_UNCTE</name>